<gene>
    <name evidence="4" type="ORF">RHS03_08047</name>
</gene>
<feature type="region of interest" description="Disordered" evidence="1">
    <location>
        <begin position="436"/>
        <end position="457"/>
    </location>
</feature>
<dbReference type="Proteomes" id="UP000602905">
    <property type="component" value="Unassembled WGS sequence"/>
</dbReference>
<reference evidence="4" key="1">
    <citation type="submission" date="2020-09" db="EMBL/GenBank/DDBJ databases">
        <title>Comparative genome analyses of four rice-infecting Rhizoctonia solani isolates reveal extensive enrichment of homogalacturonan modification genes.</title>
        <authorList>
            <person name="Lee D.-Y."/>
            <person name="Jeon J."/>
            <person name="Kim K.-T."/>
            <person name="Cheong K."/>
            <person name="Song H."/>
            <person name="Choi G."/>
            <person name="Ko J."/>
            <person name="Opiyo S.O."/>
            <person name="Zuo S."/>
            <person name="Madhav S."/>
            <person name="Lee Y.-H."/>
            <person name="Wang G.-L."/>
        </authorList>
    </citation>
    <scope>NUCLEOTIDE SEQUENCE</scope>
    <source>
        <strain evidence="4">AG1-IA WGL</strain>
    </source>
</reference>
<feature type="transmembrane region" description="Helical" evidence="2">
    <location>
        <begin position="251"/>
        <end position="277"/>
    </location>
</feature>
<name>A0A8H7LRK3_9AGAM</name>
<sequence length="930" mass="104278">MVPTQAKEIELKLVGQELGEKRGYGLNQSDKPHWLNSNNFRAEGDRQPAFDADAMSGVPDGFISMSTMWRLYQKEAKEQDQELVNAHDSNLNTMLLFAGLFSAVLTAFLLESISLLQPDQTDTMITLLSTIAQSQQPIDAGNTNYNPSQAQLPAFRPSVAARWVNVLWFLSLVLSMGAAMVAMLAKEWLSWFLTYTTKDPHKYALQRQLRFEALKSWRALLLIDLLPTLLHFSLLLFTGGLIVRLWLIDTIVAIIITVTSGAVALSYLTATILGACYELCPYKGRMSKYIRRLLRSRGLAENPQAEENANEQTTDRSKNKSNEYKSQVIYNWNALQWFFDHARSPADVNDMYQSLSAEDGSNSFIKKMLDLVVENPKYHSQLLYMGSEAIAKLKKALADGGRELVLWNGSNAATYALLIADIYPYIRDVINEKDRKIPETGGNEKAPDNDTEASSVQEKSARPLWNAKWIKIFSPRNAQDTITKECNKAKEMEDEILSTITSLWGEDQRPYFIPNACAGLVTAELKLVSCVIQKRLLLASNGLKDAPQGHTEIPILPYDRSTELLCHYKETHQMGLRRASLLLYYHINRRAPMGGASLRALLAALDNPLTPPTAPATPAPGTGLLEENRLSSCTYKVTIARVSTEHKFDLAVIDEEHGLLACLINLLGAKDLPRETQIAVINALVRVVPMRIEQWATASGITTPKLGMRPCELSAPNLDEHIVSQLKSFACSLEDYWGSKGIRRLAYHIFVALQSRSNHSSMVRTMIQLLVGRPKLYGGWIAWAARHLVYGDSKRTEDQLRYNSSTICTVLLRLNREEAKESNLDEDALVHLASLIRLVSEHPPDLWEINTGLRFWDFLKHILQHQECSKLEYVGVYYELKGSLGALHGALTKQNSKEGGDTKGTNDENKRNIDQCDLNVIISQAGAREK</sequence>
<dbReference type="InterPro" id="IPR045338">
    <property type="entry name" value="DUF6535"/>
</dbReference>
<evidence type="ECO:0000313" key="5">
    <source>
        <dbReference type="Proteomes" id="UP000602905"/>
    </source>
</evidence>
<proteinExistence type="predicted"/>
<feature type="non-terminal residue" evidence="4">
    <location>
        <position position="1"/>
    </location>
</feature>
<comment type="caution">
    <text evidence="4">The sequence shown here is derived from an EMBL/GenBank/DDBJ whole genome shotgun (WGS) entry which is preliminary data.</text>
</comment>
<protein>
    <recommendedName>
        <fullName evidence="3">DUF6535 domain-containing protein</fullName>
    </recommendedName>
</protein>
<dbReference type="OrthoDB" id="3219854at2759"/>
<feature type="transmembrane region" description="Helical" evidence="2">
    <location>
        <begin position="95"/>
        <end position="116"/>
    </location>
</feature>
<feature type="region of interest" description="Disordered" evidence="1">
    <location>
        <begin position="301"/>
        <end position="321"/>
    </location>
</feature>
<evidence type="ECO:0000256" key="1">
    <source>
        <dbReference type="SAM" id="MobiDB-lite"/>
    </source>
</evidence>
<evidence type="ECO:0000256" key="2">
    <source>
        <dbReference type="SAM" id="Phobius"/>
    </source>
</evidence>
<dbReference type="AlphaFoldDB" id="A0A8H7LRK3"/>
<keyword evidence="2" id="KW-1133">Transmembrane helix</keyword>
<evidence type="ECO:0000313" key="4">
    <source>
        <dbReference type="EMBL" id="KAF8695635.1"/>
    </source>
</evidence>
<feature type="compositionally biased region" description="Low complexity" evidence="1">
    <location>
        <begin position="301"/>
        <end position="312"/>
    </location>
</feature>
<evidence type="ECO:0000259" key="3">
    <source>
        <dbReference type="Pfam" id="PF20153"/>
    </source>
</evidence>
<dbReference type="EMBL" id="JACYCD010000369">
    <property type="protein sequence ID" value="KAF8695635.1"/>
    <property type="molecule type" value="Genomic_DNA"/>
</dbReference>
<feature type="transmembrane region" description="Helical" evidence="2">
    <location>
        <begin position="219"/>
        <end position="245"/>
    </location>
</feature>
<feature type="transmembrane region" description="Helical" evidence="2">
    <location>
        <begin position="166"/>
        <end position="185"/>
    </location>
</feature>
<keyword evidence="2" id="KW-0812">Transmembrane</keyword>
<accession>A0A8H7LRK3</accession>
<feature type="domain" description="DUF6535" evidence="3">
    <location>
        <begin position="69"/>
        <end position="246"/>
    </location>
</feature>
<organism evidence="4 5">
    <name type="scientific">Rhizoctonia solani</name>
    <dbReference type="NCBI Taxonomy" id="456999"/>
    <lineage>
        <taxon>Eukaryota</taxon>
        <taxon>Fungi</taxon>
        <taxon>Dikarya</taxon>
        <taxon>Basidiomycota</taxon>
        <taxon>Agaricomycotina</taxon>
        <taxon>Agaricomycetes</taxon>
        <taxon>Cantharellales</taxon>
        <taxon>Ceratobasidiaceae</taxon>
        <taxon>Rhizoctonia</taxon>
    </lineage>
</organism>
<keyword evidence="2" id="KW-0472">Membrane</keyword>
<dbReference type="Pfam" id="PF20153">
    <property type="entry name" value="DUF6535"/>
    <property type="match status" value="1"/>
</dbReference>